<dbReference type="AlphaFoldDB" id="A0A1F8B781"/>
<proteinExistence type="predicted"/>
<name>A0A1F8B781_9BACT</name>
<gene>
    <name evidence="1" type="ORF">A2892_02825</name>
</gene>
<organism evidence="1 2">
    <name type="scientific">Candidatus Woesebacteria bacterium RIFCSPLOWO2_01_FULL_39_10b</name>
    <dbReference type="NCBI Taxonomy" id="1802517"/>
    <lineage>
        <taxon>Bacteria</taxon>
        <taxon>Candidatus Woeseibacteriota</taxon>
    </lineage>
</organism>
<evidence type="ECO:0000313" key="1">
    <source>
        <dbReference type="EMBL" id="OGM59893.1"/>
    </source>
</evidence>
<sequence>MSERLKPYQWVGENLSPEIAWLELKRTSPAIVSYLEKDRDKVFPEYDLAFDALRKAWRDGGESVSQAGDAHFARLAEDVSKGREGLGKDFLASSKGMWAYLHKEVYQRRYQEILTSDDPALRSVLENQGGVIDKEDMKRMLRKDAKRFARMLLEAAQERGVSGNAYIKRKLEVLVLEAEVDSQPRSQDVGDETPRLYQMPLDKFLHIANPESYVEAFVHEGMALLAGKGHMTYNLNSALPLINRYEDVDLISLWNEICKRPFKEMRVDIESQLRKQGVWDIDDAGIVAFLRQKNPDLLENDQFIKGMGFDVYRKLWESVGDEVKRAYQDSVEKMLSGEEFDKRYLEGGVEGEKRLVMEVVESMYCLENALVWDVKGGNKIEELWDELVDRWDRLQYRTNRLRNMSTEEMQSSFSGYQSPRGIISVAQLFYREDWYENRRQIKLGKSRELVEGIGSNTSERLEQVRVLLGVGLDDPAQSLFQYLQGSIFSGDTGVVSLINSLSADVLDEPVHTLDATKREILNQKRLLRLSNAFATRVSGYRDTSNYIPPYFIGTDPNARLDYVYEVLRDVVDLSQRIGQGDIGGVIDTPLELRAFTNAFRLDRVIDMHDAQKIEGVSGEEKELWEDIKIRTPFRRMELPTLDGLLSREWRNLPIFREVSNVFIGAGLDGGRNGKLDVGNEIEVARKILIFWRSIGDCYDEIEDRNLTSFERMRNALRRLSNRNSWGLEEGKVVRGIVEGVVENLGLNHVSENA</sequence>
<accession>A0A1F8B781</accession>
<reference evidence="1 2" key="1">
    <citation type="journal article" date="2016" name="Nat. Commun.">
        <title>Thousands of microbial genomes shed light on interconnected biogeochemical processes in an aquifer system.</title>
        <authorList>
            <person name="Anantharaman K."/>
            <person name="Brown C.T."/>
            <person name="Hug L.A."/>
            <person name="Sharon I."/>
            <person name="Castelle C.J."/>
            <person name="Probst A.J."/>
            <person name="Thomas B.C."/>
            <person name="Singh A."/>
            <person name="Wilkins M.J."/>
            <person name="Karaoz U."/>
            <person name="Brodie E.L."/>
            <person name="Williams K.H."/>
            <person name="Hubbard S.S."/>
            <person name="Banfield J.F."/>
        </authorList>
    </citation>
    <scope>NUCLEOTIDE SEQUENCE [LARGE SCALE GENOMIC DNA]</scope>
</reference>
<dbReference type="EMBL" id="MGHD01000012">
    <property type="protein sequence ID" value="OGM59893.1"/>
    <property type="molecule type" value="Genomic_DNA"/>
</dbReference>
<protein>
    <submittedName>
        <fullName evidence="1">Uncharacterized protein</fullName>
    </submittedName>
</protein>
<dbReference type="Proteomes" id="UP000176404">
    <property type="component" value="Unassembled WGS sequence"/>
</dbReference>
<comment type="caution">
    <text evidence="1">The sequence shown here is derived from an EMBL/GenBank/DDBJ whole genome shotgun (WGS) entry which is preliminary data.</text>
</comment>
<evidence type="ECO:0000313" key="2">
    <source>
        <dbReference type="Proteomes" id="UP000176404"/>
    </source>
</evidence>